<keyword evidence="4" id="KW-1185">Reference proteome</keyword>
<dbReference type="Pfam" id="PF04264">
    <property type="entry name" value="YceI"/>
    <property type="match status" value="1"/>
</dbReference>
<name>A0AA96GIT2_9BACT</name>
<evidence type="ECO:0000259" key="2">
    <source>
        <dbReference type="SMART" id="SM00867"/>
    </source>
</evidence>
<evidence type="ECO:0000313" key="3">
    <source>
        <dbReference type="EMBL" id="WNM62107.1"/>
    </source>
</evidence>
<evidence type="ECO:0000313" key="4">
    <source>
        <dbReference type="Proteomes" id="UP001302494"/>
    </source>
</evidence>
<dbReference type="SUPFAM" id="SSF101874">
    <property type="entry name" value="YceI-like"/>
    <property type="match status" value="1"/>
</dbReference>
<dbReference type="SMART" id="SM00867">
    <property type="entry name" value="YceI"/>
    <property type="match status" value="1"/>
</dbReference>
<keyword evidence="1" id="KW-1133">Transmembrane helix</keyword>
<evidence type="ECO:0000256" key="1">
    <source>
        <dbReference type="SAM" id="Phobius"/>
    </source>
</evidence>
<dbReference type="AlphaFoldDB" id="A0AA96GIT2"/>
<dbReference type="PANTHER" id="PTHR34406:SF1">
    <property type="entry name" value="PROTEIN YCEI"/>
    <property type="match status" value="1"/>
</dbReference>
<proteinExistence type="predicted"/>
<sequence>MNEDHTTGMSSIFTGGYMMRKVSKVCCAIGTVLIVGFGFVTASVAEMAKWKLDHDHSRVGFQVAHMVVSKTNGRFTEYSGIVEMDAEEKEFKTIEAVIQTASVTTDHQKRDEHLRSPDFFDVQKFPTMTYTMKSYKKTGDDYTAVGDLTLLGVTKEITLVGTFNGVAQDPWGNTRAGFTASGTLNRKDFGMKFSKLLDSGGMLVGDEVNIILEIEVIKEKTVEKVKQEKE</sequence>
<reference evidence="3 4" key="1">
    <citation type="submission" date="2023-01" db="EMBL/GenBank/DDBJ databases">
        <title>Cultivation and genomic characterization of new, ubiquitous marine nitrite-oxidizing bacteria from the Nitrospirales.</title>
        <authorList>
            <person name="Mueller A.J."/>
            <person name="Daebeler A."/>
            <person name="Herbold C.W."/>
            <person name="Kirkegaard R.H."/>
            <person name="Daims H."/>
        </authorList>
    </citation>
    <scope>NUCLEOTIDE SEQUENCE [LARGE SCALE GENOMIC DNA]</scope>
    <source>
        <strain evidence="3 4">DK</strain>
    </source>
</reference>
<dbReference type="Gene3D" id="2.40.128.110">
    <property type="entry name" value="Lipid/polyisoprenoid-binding, YceI-like"/>
    <property type="match status" value="1"/>
</dbReference>
<dbReference type="InterPro" id="IPR036761">
    <property type="entry name" value="TTHA0802/YceI-like_sf"/>
</dbReference>
<dbReference type="InterPro" id="IPR007372">
    <property type="entry name" value="Lipid/polyisoprenoid-bd_YceI"/>
</dbReference>
<dbReference type="Proteomes" id="UP001302494">
    <property type="component" value="Chromosome"/>
</dbReference>
<organism evidence="3 4">
    <name type="scientific">Candidatus Nitrospira neomarina</name>
    <dbReference type="NCBI Taxonomy" id="3020899"/>
    <lineage>
        <taxon>Bacteria</taxon>
        <taxon>Pseudomonadati</taxon>
        <taxon>Nitrospirota</taxon>
        <taxon>Nitrospiria</taxon>
        <taxon>Nitrospirales</taxon>
        <taxon>Nitrospiraceae</taxon>
        <taxon>Nitrospira</taxon>
    </lineage>
</organism>
<keyword evidence="1" id="KW-0812">Transmembrane</keyword>
<keyword evidence="1" id="KW-0472">Membrane</keyword>
<dbReference type="EMBL" id="CP116968">
    <property type="protein sequence ID" value="WNM62107.1"/>
    <property type="molecule type" value="Genomic_DNA"/>
</dbReference>
<dbReference type="RefSeq" id="WP_312745122.1">
    <property type="nucleotide sequence ID" value="NZ_CP116968.1"/>
</dbReference>
<feature type="transmembrane region" description="Helical" evidence="1">
    <location>
        <begin position="25"/>
        <end position="45"/>
    </location>
</feature>
<dbReference type="PANTHER" id="PTHR34406">
    <property type="entry name" value="PROTEIN YCEI"/>
    <property type="match status" value="1"/>
</dbReference>
<accession>A0AA96GIT2</accession>
<dbReference type="KEGG" id="nneo:PQG83_20565"/>
<feature type="domain" description="Lipid/polyisoprenoid-binding YceI-like" evidence="2">
    <location>
        <begin position="49"/>
        <end position="217"/>
    </location>
</feature>
<gene>
    <name evidence="3" type="ORF">PQG83_20565</name>
</gene>
<protein>
    <submittedName>
        <fullName evidence="3">YceI family protein</fullName>
    </submittedName>
</protein>